<dbReference type="PANTHER" id="PTHR23079:SF55">
    <property type="entry name" value="RNA-DIRECTED RNA POLYMERASE"/>
    <property type="match status" value="1"/>
</dbReference>
<name>A0A1B7NFF0_9AGAM</name>
<dbReference type="InterPro" id="IPR007855">
    <property type="entry name" value="RDRP"/>
</dbReference>
<dbReference type="Proteomes" id="UP000092154">
    <property type="component" value="Unassembled WGS sequence"/>
</dbReference>
<dbReference type="EC" id="2.7.7.48" evidence="1"/>
<comment type="similarity">
    <text evidence="1">Belongs to the RdRP family.</text>
</comment>
<dbReference type="GO" id="GO:0031380">
    <property type="term" value="C:nuclear RNA-directed RNA polymerase complex"/>
    <property type="evidence" value="ECO:0007669"/>
    <property type="project" value="TreeGrafter"/>
</dbReference>
<proteinExistence type="inferred from homology"/>
<dbReference type="Pfam" id="PF05183">
    <property type="entry name" value="RdRP"/>
    <property type="match status" value="1"/>
</dbReference>
<keyword evidence="1" id="KW-0694">RNA-binding</keyword>
<reference evidence="3 4" key="1">
    <citation type="submission" date="2016-06" db="EMBL/GenBank/DDBJ databases">
        <title>Comparative genomics of the ectomycorrhizal sister species Rhizopogon vinicolor and Rhizopogon vesiculosus (Basidiomycota: Boletales) reveals a divergence of the mating type B locus.</title>
        <authorList>
            <consortium name="DOE Joint Genome Institute"/>
            <person name="Mujic A.B."/>
            <person name="Kuo A."/>
            <person name="Tritt A."/>
            <person name="Lipzen A."/>
            <person name="Chen C."/>
            <person name="Johnson J."/>
            <person name="Sharma A."/>
            <person name="Barry K."/>
            <person name="Grigoriev I.V."/>
            <person name="Spatafora J.W."/>
        </authorList>
    </citation>
    <scope>NUCLEOTIDE SEQUENCE [LARGE SCALE GENOMIC DNA]</scope>
    <source>
        <strain evidence="3 4">AM-OR11-026</strain>
    </source>
</reference>
<dbReference type="GO" id="GO:0003968">
    <property type="term" value="F:RNA-directed RNA polymerase activity"/>
    <property type="evidence" value="ECO:0007669"/>
    <property type="project" value="UniProtKB-KW"/>
</dbReference>
<dbReference type="PANTHER" id="PTHR23079">
    <property type="entry name" value="RNA-DEPENDENT RNA POLYMERASE"/>
    <property type="match status" value="1"/>
</dbReference>
<dbReference type="GO" id="GO:0030422">
    <property type="term" value="P:siRNA processing"/>
    <property type="evidence" value="ECO:0007669"/>
    <property type="project" value="TreeGrafter"/>
</dbReference>
<feature type="domain" description="RDRP core" evidence="2">
    <location>
        <begin position="31"/>
        <end position="286"/>
    </location>
</feature>
<dbReference type="InParanoid" id="A0A1B7NFF0"/>
<evidence type="ECO:0000256" key="1">
    <source>
        <dbReference type="RuleBase" id="RU363098"/>
    </source>
</evidence>
<evidence type="ECO:0000259" key="2">
    <source>
        <dbReference type="Pfam" id="PF05183"/>
    </source>
</evidence>
<dbReference type="EMBL" id="KV448135">
    <property type="protein sequence ID" value="OAX43638.1"/>
    <property type="molecule type" value="Genomic_DNA"/>
</dbReference>
<evidence type="ECO:0000313" key="4">
    <source>
        <dbReference type="Proteomes" id="UP000092154"/>
    </source>
</evidence>
<dbReference type="AlphaFoldDB" id="A0A1B7NFF0"/>
<feature type="non-terminal residue" evidence="3">
    <location>
        <position position="1"/>
    </location>
</feature>
<sequence length="492" mass="55204">SLFANLSNILHLEVRKQEELSEEESPGWASELIESTLHCIETHILRELKYRAHIEVPGSYTLLGVSDEWQCLREGEIFATVYDERAGLHKAITGDVAITRSPQIHPGDMQVVTAVRRPELEHLKNVVVFSCEGQRALASYLGGGDLDGDDFNLILDPDLLPRRRRDPGEYTPVPIKMTEHVSGIADVVEFVFDYIEADLVGLIATHHLRFSDLNDPSCNECIQLANFASHAVDFPKSGTPVNFTDLPKFPRNTPRPDFLAKEGADLGNNDQYYSSKKLLGTLFRRVPVAKWVPQEWNEDYSPSDGASVEGALTRVGLRSLGLTGLTGPTTELIGEMTYLLDAYGEQLMVIGQTHTLLKKKNSHVSEAELVSGTIMANWSDHHRRRDAVSAMNLQTRELVRAVRAELQVKDLETTSEIGTYDYEEDDYDDWTFREEFDDTELRGMAETFKRSWAAWCVAEDALEKDPGIFGAQSFGLIALGRMVEVLKASYHM</sequence>
<dbReference type="InterPro" id="IPR057596">
    <property type="entry name" value="RDRP_core"/>
</dbReference>
<accession>A0A1B7NFF0</accession>
<comment type="catalytic activity">
    <reaction evidence="1">
        <text>RNA(n) + a ribonucleoside 5'-triphosphate = RNA(n+1) + diphosphate</text>
        <dbReference type="Rhea" id="RHEA:21248"/>
        <dbReference type="Rhea" id="RHEA-COMP:14527"/>
        <dbReference type="Rhea" id="RHEA-COMP:17342"/>
        <dbReference type="ChEBI" id="CHEBI:33019"/>
        <dbReference type="ChEBI" id="CHEBI:61557"/>
        <dbReference type="ChEBI" id="CHEBI:140395"/>
        <dbReference type="EC" id="2.7.7.48"/>
    </reaction>
</comment>
<evidence type="ECO:0000313" key="3">
    <source>
        <dbReference type="EMBL" id="OAX43638.1"/>
    </source>
</evidence>
<protein>
    <recommendedName>
        <fullName evidence="1">RNA-dependent RNA polymerase</fullName>
        <ecNumber evidence="1">2.7.7.48</ecNumber>
    </recommendedName>
</protein>
<gene>
    <name evidence="3" type="ORF">K503DRAFT_680643</name>
</gene>
<keyword evidence="1" id="KW-0808">Transferase</keyword>
<dbReference type="GO" id="GO:0003723">
    <property type="term" value="F:RNA binding"/>
    <property type="evidence" value="ECO:0007669"/>
    <property type="project" value="UniProtKB-KW"/>
</dbReference>
<dbReference type="STRING" id="1314800.A0A1B7NFF0"/>
<dbReference type="OrthoDB" id="6513042at2759"/>
<keyword evidence="4" id="KW-1185">Reference proteome</keyword>
<organism evidence="3 4">
    <name type="scientific">Rhizopogon vinicolor AM-OR11-026</name>
    <dbReference type="NCBI Taxonomy" id="1314800"/>
    <lineage>
        <taxon>Eukaryota</taxon>
        <taxon>Fungi</taxon>
        <taxon>Dikarya</taxon>
        <taxon>Basidiomycota</taxon>
        <taxon>Agaricomycotina</taxon>
        <taxon>Agaricomycetes</taxon>
        <taxon>Agaricomycetidae</taxon>
        <taxon>Boletales</taxon>
        <taxon>Suillineae</taxon>
        <taxon>Rhizopogonaceae</taxon>
        <taxon>Rhizopogon</taxon>
    </lineage>
</organism>
<keyword evidence="1" id="KW-0696">RNA-directed RNA polymerase</keyword>
<keyword evidence="1" id="KW-0548">Nucleotidyltransferase</keyword>